<evidence type="ECO:0000313" key="2">
    <source>
        <dbReference type="EMBL" id="KAJ1194996.1"/>
    </source>
</evidence>
<keyword evidence="3" id="KW-1185">Reference proteome</keyword>
<gene>
    <name evidence="2" type="ORF">NDU88_004280</name>
</gene>
<proteinExistence type="predicted"/>
<name>A0AAV7V318_PLEWA</name>
<evidence type="ECO:0000256" key="1">
    <source>
        <dbReference type="SAM" id="MobiDB-lite"/>
    </source>
</evidence>
<reference evidence="2" key="1">
    <citation type="journal article" date="2022" name="bioRxiv">
        <title>Sequencing and chromosome-scale assembly of the giantPleurodeles waltlgenome.</title>
        <authorList>
            <person name="Brown T."/>
            <person name="Elewa A."/>
            <person name="Iarovenko S."/>
            <person name="Subramanian E."/>
            <person name="Araus A.J."/>
            <person name="Petzold A."/>
            <person name="Susuki M."/>
            <person name="Suzuki K.-i.T."/>
            <person name="Hayashi T."/>
            <person name="Toyoda A."/>
            <person name="Oliveira C."/>
            <person name="Osipova E."/>
            <person name="Leigh N.D."/>
            <person name="Simon A."/>
            <person name="Yun M.H."/>
        </authorList>
    </citation>
    <scope>NUCLEOTIDE SEQUENCE</scope>
    <source>
        <strain evidence="2">20211129_DDA</strain>
        <tissue evidence="2">Liver</tissue>
    </source>
</reference>
<protein>
    <submittedName>
        <fullName evidence="2">Uncharacterized protein</fullName>
    </submittedName>
</protein>
<organism evidence="2 3">
    <name type="scientific">Pleurodeles waltl</name>
    <name type="common">Iberian ribbed newt</name>
    <dbReference type="NCBI Taxonomy" id="8319"/>
    <lineage>
        <taxon>Eukaryota</taxon>
        <taxon>Metazoa</taxon>
        <taxon>Chordata</taxon>
        <taxon>Craniata</taxon>
        <taxon>Vertebrata</taxon>
        <taxon>Euteleostomi</taxon>
        <taxon>Amphibia</taxon>
        <taxon>Batrachia</taxon>
        <taxon>Caudata</taxon>
        <taxon>Salamandroidea</taxon>
        <taxon>Salamandridae</taxon>
        <taxon>Pleurodelinae</taxon>
        <taxon>Pleurodeles</taxon>
    </lineage>
</organism>
<accession>A0AAV7V318</accession>
<dbReference type="Proteomes" id="UP001066276">
    <property type="component" value="Chromosome 2_2"/>
</dbReference>
<comment type="caution">
    <text evidence="2">The sequence shown here is derived from an EMBL/GenBank/DDBJ whole genome shotgun (WGS) entry which is preliminary data.</text>
</comment>
<evidence type="ECO:0000313" key="3">
    <source>
        <dbReference type="Proteomes" id="UP001066276"/>
    </source>
</evidence>
<dbReference type="EMBL" id="JANPWB010000004">
    <property type="protein sequence ID" value="KAJ1194996.1"/>
    <property type="molecule type" value="Genomic_DNA"/>
</dbReference>
<sequence length="135" mass="14296">MGRAAWIRGPPVRVSGGCCAVRPSRGPLERQCPIGGEEEQEDPADVWQGAPASRQERPGAAGGSRACWPRELGCWPAPGWTDCLRPQRPDIGAQWPGGVRQEEGSGAAVSWAARAAAQRCIGGAGKRAQPCLKTW</sequence>
<feature type="region of interest" description="Disordered" evidence="1">
    <location>
        <begin position="25"/>
        <end position="65"/>
    </location>
</feature>
<dbReference type="AlphaFoldDB" id="A0AAV7V318"/>